<dbReference type="GO" id="GO:0006281">
    <property type="term" value="P:DNA repair"/>
    <property type="evidence" value="ECO:0007669"/>
    <property type="project" value="TreeGrafter"/>
</dbReference>
<comment type="similarity">
    <text evidence="1">Belongs to the helicase family. RecQ subfamily.</text>
</comment>
<dbReference type="PROSITE" id="PS51194">
    <property type="entry name" value="HELICASE_CTER"/>
    <property type="match status" value="1"/>
</dbReference>
<dbReference type="Proteomes" id="UP000607397">
    <property type="component" value="Unassembled WGS sequence"/>
</dbReference>
<dbReference type="EMBL" id="WVIC01000004">
    <property type="protein sequence ID" value="NCJ05463.1"/>
    <property type="molecule type" value="Genomic_DNA"/>
</dbReference>
<dbReference type="GO" id="GO:0006310">
    <property type="term" value="P:DNA recombination"/>
    <property type="evidence" value="ECO:0007669"/>
    <property type="project" value="InterPro"/>
</dbReference>
<protein>
    <recommendedName>
        <fullName evidence="9">DNA 3'-5' helicase</fullName>
        <ecNumber evidence="9">5.6.2.4</ecNumber>
    </recommendedName>
</protein>
<dbReference type="GO" id="GO:0009378">
    <property type="term" value="F:four-way junction helicase activity"/>
    <property type="evidence" value="ECO:0007669"/>
    <property type="project" value="TreeGrafter"/>
</dbReference>
<proteinExistence type="inferred from homology"/>
<feature type="domain" description="Helicase ATP-binding" evidence="10">
    <location>
        <begin position="40"/>
        <end position="221"/>
    </location>
</feature>
<dbReference type="InterPro" id="IPR027417">
    <property type="entry name" value="P-loop_NTPase"/>
</dbReference>
<dbReference type="InterPro" id="IPR001650">
    <property type="entry name" value="Helicase_C-like"/>
</dbReference>
<sequence length="508" mass="56852">MTQNSPAQTLAYQKAWQRAHLGLRDIWGYEQFRPLQAEIVTQQLLHQDTMALLPTGAGKSICFQLPALLAPGLTIVVSPLIALMENQVAELHQRQVKAALLHSQMGTGLRRGTVRQLESQSLKLLYLSPESLLSEAIWPHLCRSPVRALVIDEAHCLVQWGDSFRPVYRRLGAARLALQMDGGSPGSAGGDRTVAIAAFTATADAKTVAGIQQVLHLRQPQIFRQSPYRPNLFLKVSIAWTPACRRQQLLRFIRAQGQTTGLIYSRSRRECEALATWLHQQGYRTAAYHGGLGSHQRRQLEAGWLEGEIPFVVCTNAFGMGVNKANVRWVCHFRPPLTLAEYVQEVGRGGRDGLPAQALMLVSEPTGWLDPQDRQQRQYFLGQLRSQQQQAQALIKKIPPQGEVAAISRQYPHGALALSLLHSVGRLQWPDPFHYELMPTGRTPQGTLHTHGVTDLPKFINDSQCRWQFILHAFGFCQEAAQLQCGHCDRCCPSPNKSFFSRNIVLRK</sequence>
<dbReference type="NCBIfam" id="TIGR00614">
    <property type="entry name" value="recQ_fam"/>
    <property type="match status" value="1"/>
</dbReference>
<keyword evidence="4 12" id="KW-0347">Helicase</keyword>
<keyword evidence="7" id="KW-0413">Isomerase</keyword>
<evidence type="ECO:0000256" key="4">
    <source>
        <dbReference type="ARBA" id="ARBA00022806"/>
    </source>
</evidence>
<evidence type="ECO:0000313" key="13">
    <source>
        <dbReference type="Proteomes" id="UP000607397"/>
    </source>
</evidence>
<comment type="caution">
    <text evidence="12">The sequence shown here is derived from an EMBL/GenBank/DDBJ whole genome shotgun (WGS) entry which is preliminary data.</text>
</comment>
<evidence type="ECO:0000256" key="6">
    <source>
        <dbReference type="ARBA" id="ARBA00023125"/>
    </source>
</evidence>
<dbReference type="PANTHER" id="PTHR13710">
    <property type="entry name" value="DNA HELICASE RECQ FAMILY MEMBER"/>
    <property type="match status" value="1"/>
</dbReference>
<dbReference type="Gene3D" id="3.40.50.300">
    <property type="entry name" value="P-loop containing nucleotide triphosphate hydrolases"/>
    <property type="match status" value="2"/>
</dbReference>
<dbReference type="GO" id="GO:0043590">
    <property type="term" value="C:bacterial nucleoid"/>
    <property type="evidence" value="ECO:0007669"/>
    <property type="project" value="TreeGrafter"/>
</dbReference>
<gene>
    <name evidence="12" type="ORF">GS597_02825</name>
</gene>
<dbReference type="GO" id="GO:0005524">
    <property type="term" value="F:ATP binding"/>
    <property type="evidence" value="ECO:0007669"/>
    <property type="project" value="UniProtKB-KW"/>
</dbReference>
<dbReference type="SMART" id="SM00487">
    <property type="entry name" value="DEXDc"/>
    <property type="match status" value="1"/>
</dbReference>
<feature type="domain" description="Helicase C-terminal" evidence="11">
    <location>
        <begin position="245"/>
        <end position="399"/>
    </location>
</feature>
<keyword evidence="6" id="KW-0238">DNA-binding</keyword>
<dbReference type="EC" id="5.6.2.4" evidence="9"/>
<organism evidence="12 13">
    <name type="scientific">Petrachloros mirabilis ULC683</name>
    <dbReference type="NCBI Taxonomy" id="2781853"/>
    <lineage>
        <taxon>Bacteria</taxon>
        <taxon>Bacillati</taxon>
        <taxon>Cyanobacteriota</taxon>
        <taxon>Cyanophyceae</taxon>
        <taxon>Synechococcales</taxon>
        <taxon>Petrachlorosaceae</taxon>
        <taxon>Petrachloros</taxon>
        <taxon>Petrachloros mirabilis</taxon>
    </lineage>
</organism>
<evidence type="ECO:0000256" key="1">
    <source>
        <dbReference type="ARBA" id="ARBA00005446"/>
    </source>
</evidence>
<evidence type="ECO:0000256" key="8">
    <source>
        <dbReference type="ARBA" id="ARBA00034617"/>
    </source>
</evidence>
<evidence type="ECO:0000256" key="9">
    <source>
        <dbReference type="ARBA" id="ARBA00034808"/>
    </source>
</evidence>
<name>A0A8K2AC06_9CYAN</name>
<evidence type="ECO:0000256" key="3">
    <source>
        <dbReference type="ARBA" id="ARBA00022801"/>
    </source>
</evidence>
<dbReference type="PANTHER" id="PTHR13710:SF105">
    <property type="entry name" value="ATP-DEPENDENT DNA HELICASE Q1"/>
    <property type="match status" value="1"/>
</dbReference>
<keyword evidence="13" id="KW-1185">Reference proteome</keyword>
<dbReference type="SMART" id="SM00490">
    <property type="entry name" value="HELICc"/>
    <property type="match status" value="1"/>
</dbReference>
<keyword evidence="2" id="KW-0547">Nucleotide-binding</keyword>
<accession>A0A8K2AC06</accession>
<evidence type="ECO:0000259" key="10">
    <source>
        <dbReference type="PROSITE" id="PS51192"/>
    </source>
</evidence>
<dbReference type="Pfam" id="PF00270">
    <property type="entry name" value="DEAD"/>
    <property type="match status" value="1"/>
</dbReference>
<evidence type="ECO:0000256" key="7">
    <source>
        <dbReference type="ARBA" id="ARBA00023235"/>
    </source>
</evidence>
<dbReference type="Pfam" id="PF00271">
    <property type="entry name" value="Helicase_C"/>
    <property type="match status" value="1"/>
</dbReference>
<dbReference type="GO" id="GO:0030894">
    <property type="term" value="C:replisome"/>
    <property type="evidence" value="ECO:0007669"/>
    <property type="project" value="TreeGrafter"/>
</dbReference>
<dbReference type="GO" id="GO:0003677">
    <property type="term" value="F:DNA binding"/>
    <property type="evidence" value="ECO:0007669"/>
    <property type="project" value="UniProtKB-KW"/>
</dbReference>
<keyword evidence="3 12" id="KW-0378">Hydrolase</keyword>
<comment type="catalytic activity">
    <reaction evidence="8">
        <text>Couples ATP hydrolysis with the unwinding of duplex DNA by translocating in the 3'-5' direction.</text>
        <dbReference type="EC" id="5.6.2.4"/>
    </reaction>
</comment>
<dbReference type="RefSeq" id="WP_161823945.1">
    <property type="nucleotide sequence ID" value="NZ_WVIC01000004.1"/>
</dbReference>
<dbReference type="GO" id="GO:0016787">
    <property type="term" value="F:hydrolase activity"/>
    <property type="evidence" value="ECO:0007669"/>
    <property type="project" value="UniProtKB-KW"/>
</dbReference>
<dbReference type="InterPro" id="IPR004589">
    <property type="entry name" value="DNA_helicase_ATP-dep_RecQ"/>
</dbReference>
<dbReference type="AlphaFoldDB" id="A0A8K2AC06"/>
<evidence type="ECO:0000259" key="11">
    <source>
        <dbReference type="PROSITE" id="PS51194"/>
    </source>
</evidence>
<evidence type="ECO:0000313" key="12">
    <source>
        <dbReference type="EMBL" id="NCJ05463.1"/>
    </source>
</evidence>
<dbReference type="GO" id="GO:0005737">
    <property type="term" value="C:cytoplasm"/>
    <property type="evidence" value="ECO:0007669"/>
    <property type="project" value="TreeGrafter"/>
</dbReference>
<evidence type="ECO:0000256" key="5">
    <source>
        <dbReference type="ARBA" id="ARBA00022840"/>
    </source>
</evidence>
<dbReference type="SUPFAM" id="SSF52540">
    <property type="entry name" value="P-loop containing nucleoside triphosphate hydrolases"/>
    <property type="match status" value="1"/>
</dbReference>
<dbReference type="InterPro" id="IPR011545">
    <property type="entry name" value="DEAD/DEAH_box_helicase_dom"/>
</dbReference>
<keyword evidence="5" id="KW-0067">ATP-binding</keyword>
<dbReference type="CDD" id="cd17920">
    <property type="entry name" value="DEXHc_RecQ"/>
    <property type="match status" value="1"/>
</dbReference>
<dbReference type="InterPro" id="IPR014001">
    <property type="entry name" value="Helicase_ATP-bd"/>
</dbReference>
<dbReference type="PROSITE" id="PS51192">
    <property type="entry name" value="HELICASE_ATP_BIND_1"/>
    <property type="match status" value="1"/>
</dbReference>
<reference evidence="12" key="1">
    <citation type="submission" date="2019-12" db="EMBL/GenBank/DDBJ databases">
        <title>High-Quality draft genome sequences of three cyanobacteria isolated from the limestone walls of the Old Cathedral of Coimbra.</title>
        <authorList>
            <person name="Tiago I."/>
            <person name="Soares F."/>
            <person name="Portugal A."/>
        </authorList>
    </citation>
    <scope>NUCLEOTIDE SEQUENCE [LARGE SCALE GENOMIC DNA]</scope>
    <source>
        <strain evidence="12">C</strain>
    </source>
</reference>
<dbReference type="GO" id="GO:0043138">
    <property type="term" value="F:3'-5' DNA helicase activity"/>
    <property type="evidence" value="ECO:0007669"/>
    <property type="project" value="UniProtKB-EC"/>
</dbReference>
<evidence type="ECO:0000256" key="2">
    <source>
        <dbReference type="ARBA" id="ARBA00022741"/>
    </source>
</evidence>